<name>A0A0E0LM48_ORYPU</name>
<proteinExistence type="inferred from homology"/>
<organism evidence="8">
    <name type="scientific">Oryza punctata</name>
    <name type="common">Red rice</name>
    <dbReference type="NCBI Taxonomy" id="4537"/>
    <lineage>
        <taxon>Eukaryota</taxon>
        <taxon>Viridiplantae</taxon>
        <taxon>Streptophyta</taxon>
        <taxon>Embryophyta</taxon>
        <taxon>Tracheophyta</taxon>
        <taxon>Spermatophyta</taxon>
        <taxon>Magnoliopsida</taxon>
        <taxon>Liliopsida</taxon>
        <taxon>Poales</taxon>
        <taxon>Poaceae</taxon>
        <taxon>BOP clade</taxon>
        <taxon>Oryzoideae</taxon>
        <taxon>Oryzeae</taxon>
        <taxon>Oryzinae</taxon>
        <taxon>Oryza</taxon>
    </lineage>
</organism>
<dbReference type="EnsemblPlants" id="OPUNC07G17310.1">
    <property type="protein sequence ID" value="OPUNC07G17310.1"/>
    <property type="gene ID" value="OPUNC07G17310"/>
</dbReference>
<feature type="transmembrane region" description="Helical" evidence="7">
    <location>
        <begin position="874"/>
        <end position="893"/>
    </location>
</feature>
<feature type="transmembrane region" description="Helical" evidence="7">
    <location>
        <begin position="1142"/>
        <end position="1158"/>
    </location>
</feature>
<evidence type="ECO:0000256" key="4">
    <source>
        <dbReference type="ARBA" id="ARBA00022692"/>
    </source>
</evidence>
<dbReference type="PANTHER" id="PTHR10332">
    <property type="entry name" value="EQUILIBRATIVE NUCLEOSIDE TRANSPORTER"/>
    <property type="match status" value="1"/>
</dbReference>
<comment type="subcellular location">
    <subcellularLocation>
        <location evidence="1">Membrane</location>
        <topology evidence="1">Multi-pass membrane protein</topology>
    </subcellularLocation>
</comment>
<evidence type="ECO:0000256" key="5">
    <source>
        <dbReference type="ARBA" id="ARBA00022989"/>
    </source>
</evidence>
<accession>A0A0E0LM48</accession>
<feature type="transmembrane region" description="Helical" evidence="7">
    <location>
        <begin position="697"/>
        <end position="716"/>
    </location>
</feature>
<evidence type="ECO:0000313" key="8">
    <source>
        <dbReference type="EnsemblPlants" id="OPUNC07G17310.1"/>
    </source>
</evidence>
<feature type="transmembrane region" description="Helical" evidence="7">
    <location>
        <begin position="657"/>
        <end position="677"/>
    </location>
</feature>
<dbReference type="HOGENOM" id="CLU_010464_0_0_1"/>
<feature type="transmembrane region" description="Helical" evidence="7">
    <location>
        <begin position="973"/>
        <end position="994"/>
    </location>
</feature>
<dbReference type="Gramene" id="OPUNC07G17310.1">
    <property type="protein sequence ID" value="OPUNC07G17310.1"/>
    <property type="gene ID" value="OPUNC07G17310"/>
</dbReference>
<dbReference type="GO" id="GO:0005337">
    <property type="term" value="F:nucleoside transmembrane transporter activity"/>
    <property type="evidence" value="ECO:0007669"/>
    <property type="project" value="InterPro"/>
</dbReference>
<feature type="transmembrane region" description="Helical" evidence="7">
    <location>
        <begin position="279"/>
        <end position="298"/>
    </location>
</feature>
<keyword evidence="9" id="KW-1185">Reference proteome</keyword>
<feature type="transmembrane region" description="Helical" evidence="7">
    <location>
        <begin position="80"/>
        <end position="98"/>
    </location>
</feature>
<feature type="transmembrane region" description="Helical" evidence="7">
    <location>
        <begin position="939"/>
        <end position="961"/>
    </location>
</feature>
<dbReference type="OMA" id="LDHTAWA"/>
<feature type="transmembrane region" description="Helical" evidence="7">
    <location>
        <begin position="1085"/>
        <end position="1105"/>
    </location>
</feature>
<protein>
    <submittedName>
        <fullName evidence="8">Uncharacterized protein</fullName>
    </submittedName>
</protein>
<feature type="transmembrane region" description="Helical" evidence="7">
    <location>
        <begin position="899"/>
        <end position="918"/>
    </location>
</feature>
<evidence type="ECO:0000256" key="6">
    <source>
        <dbReference type="ARBA" id="ARBA00023136"/>
    </source>
</evidence>
<feature type="transmembrane region" description="Helical" evidence="7">
    <location>
        <begin position="518"/>
        <end position="534"/>
    </location>
</feature>
<feature type="transmembrane region" description="Helical" evidence="7">
    <location>
        <begin position="310"/>
        <end position="330"/>
    </location>
</feature>
<feature type="transmembrane region" description="Helical" evidence="7">
    <location>
        <begin position="1165"/>
        <end position="1189"/>
    </location>
</feature>
<feature type="transmembrane region" description="Helical" evidence="7">
    <location>
        <begin position="1054"/>
        <end position="1073"/>
    </location>
</feature>
<feature type="transmembrane region" description="Helical" evidence="7">
    <location>
        <begin position="367"/>
        <end position="391"/>
    </location>
</feature>
<feature type="transmembrane region" description="Helical" evidence="7">
    <location>
        <begin position="554"/>
        <end position="574"/>
    </location>
</feature>
<evidence type="ECO:0000313" key="9">
    <source>
        <dbReference type="Proteomes" id="UP000026962"/>
    </source>
</evidence>
<keyword evidence="5 7" id="KW-1133">Transmembrane helix</keyword>
<feature type="transmembrane region" description="Helical" evidence="7">
    <location>
        <begin position="110"/>
        <end position="129"/>
    </location>
</feature>
<dbReference type="PRINTS" id="PR01130">
    <property type="entry name" value="DERENTRNSPRT"/>
</dbReference>
<dbReference type="InterPro" id="IPR002259">
    <property type="entry name" value="Eqnu_transpt"/>
</dbReference>
<dbReference type="eggNOG" id="KOG1479">
    <property type="taxonomic scope" value="Eukaryota"/>
</dbReference>
<feature type="transmembrane region" description="Helical" evidence="7">
    <location>
        <begin position="590"/>
        <end position="611"/>
    </location>
</feature>
<feature type="transmembrane region" description="Helical" evidence="7">
    <location>
        <begin position="757"/>
        <end position="776"/>
    </location>
</feature>
<comment type="similarity">
    <text evidence="2">Belongs to the SLC29A/ENT transporter (TC 2.A.57) family.</text>
</comment>
<keyword evidence="6 7" id="KW-0472">Membrane</keyword>
<keyword evidence="3" id="KW-0813">Transport</keyword>
<keyword evidence="4 7" id="KW-0812">Transmembrane</keyword>
<evidence type="ECO:0000256" key="3">
    <source>
        <dbReference type="ARBA" id="ARBA00022448"/>
    </source>
</evidence>
<dbReference type="Pfam" id="PF01733">
    <property type="entry name" value="Nucleoside_tran"/>
    <property type="match status" value="4"/>
</dbReference>
<dbReference type="GO" id="GO:0005886">
    <property type="term" value="C:plasma membrane"/>
    <property type="evidence" value="ECO:0007669"/>
    <property type="project" value="TreeGrafter"/>
</dbReference>
<feature type="transmembrane region" description="Helical" evidence="7">
    <location>
        <begin position="722"/>
        <end position="745"/>
    </location>
</feature>
<feature type="transmembrane region" description="Helical" evidence="7">
    <location>
        <begin position="805"/>
        <end position="824"/>
    </location>
</feature>
<feature type="transmembrane region" description="Helical" evidence="7">
    <location>
        <begin position="194"/>
        <end position="218"/>
    </location>
</feature>
<feature type="transmembrane region" description="Helical" evidence="7">
    <location>
        <begin position="403"/>
        <end position="426"/>
    </location>
</feature>
<reference evidence="8" key="1">
    <citation type="submission" date="2015-04" db="UniProtKB">
        <authorList>
            <consortium name="EnsemblPlants"/>
        </authorList>
    </citation>
    <scope>IDENTIFICATION</scope>
</reference>
<feature type="transmembrane region" description="Helical" evidence="7">
    <location>
        <begin position="844"/>
        <end position="862"/>
    </location>
</feature>
<evidence type="ECO:0000256" key="1">
    <source>
        <dbReference type="ARBA" id="ARBA00004141"/>
    </source>
</evidence>
<evidence type="ECO:0000256" key="7">
    <source>
        <dbReference type="SAM" id="Phobius"/>
    </source>
</evidence>
<feature type="transmembrane region" description="Helical" evidence="7">
    <location>
        <begin position="1117"/>
        <end position="1136"/>
    </location>
</feature>
<reference evidence="8" key="2">
    <citation type="submission" date="2018-05" db="EMBL/GenBank/DDBJ databases">
        <title>OpunRS2 (Oryza punctata Reference Sequence Version 2).</title>
        <authorList>
            <person name="Zhang J."/>
            <person name="Kudrna D."/>
            <person name="Lee S."/>
            <person name="Talag J."/>
            <person name="Welchert J."/>
            <person name="Wing R.A."/>
        </authorList>
    </citation>
    <scope>NUCLEOTIDE SEQUENCE [LARGE SCALE GENOMIC DNA]</scope>
</reference>
<dbReference type="AlphaFoldDB" id="A0A0E0LM48"/>
<dbReference type="PANTHER" id="PTHR10332:SF84">
    <property type="entry name" value="OS07G0557100 PROTEIN"/>
    <property type="match status" value="1"/>
</dbReference>
<feature type="transmembrane region" description="Helical" evidence="7">
    <location>
        <begin position="42"/>
        <end position="60"/>
    </location>
</feature>
<feature type="transmembrane region" description="Helical" evidence="7">
    <location>
        <begin position="342"/>
        <end position="361"/>
    </location>
</feature>
<feature type="transmembrane region" description="Helical" evidence="7">
    <location>
        <begin position="492"/>
        <end position="511"/>
    </location>
</feature>
<dbReference type="STRING" id="4537.A0A0E0LM48"/>
<evidence type="ECO:0000256" key="2">
    <source>
        <dbReference type="ARBA" id="ARBA00007965"/>
    </source>
</evidence>
<sequence>MENRVTEAWSSIRYLSEGDQSELITGCDEDDHGLAKTQGKNWGIFICWLLGNGCLFGFNGMVTIEDYYVYLFPNYHPTRMITLVYQPFVLTTTALFAYHEAKINTRIRNLAGYTLFFLSSFGVIILDVASSGRGGIAPFIGLCLIAAAFGVADGHVQGGMTGDLSLMCPEFIQRYIVCVVIHEMKSMITDASFWQPVLFSSIACFFELLCVILYAFVFPKLPIVKFYRTKAASEGSLTVTADLAAGGIKSQSENPLDEENPAFAERLSNRQLLNQNMDYALDVFMIYVLTLSIFPGFLAEDTGTHSLGSWYALVLIATFNVSDLIGRYMPLIKQIKLTSRKWLLIAVIARFLFIPAFYFTVKYCDEGWVIMLTSFLGLSNGHLTVCVITEAPKGYKGPEQNALGNMLVLFLLAGIFCGVVLDWMWLIGKGWVILVDYKYGVCMLTIEDYYTFLFPNYHPTRVVTLTYQPFVLSTTAIFTYHEAKVNTRLRNLAGYTLFFLSSFAAIILDIATSGRGGITPFVGVCIIAAAFGVADGHVQGGMTGDLSLMCPEFIQSFFAGLAASGMITSALRLITKAAFENSRDGLRKGAMLFSSISCFFELLCVILYAFIFPKLPIVKFYRSKAASEGSLTVTADLAAGGIQNRANPLVTSKTHSLVLVTLLCRYALVLIASYNVWDLIGRYIPLIEHVKLRSRKVILIAVVSRFLLIPAFYYTAKYSDQGWMIMLTSFLGLSNGYLTVCILTEAPKGYKGPEQNALGNLLVLSLLGGIFCGAILDWLWLIGAGELIMSLEVAGAGAPQAQGKFLGILVCWVLGNGSLFAWNSMLTIEDYYSILFPTYHPTRVLTLAYQPFAFGITCILTYHEAKLNTRKRNLIGFALFLISSFALIMLDVGTKGRGGLGPFIGVCIISALFGTADASVQGGLVGDLSFMCPEFIQSFLAGLAASGVLTSALRLITKAAFENSQNGLRNGAILFFSITCFFELVCLLLYAYVFPKLPIVKYYRSKAAAEGSKTVASDLAAAGLNNEQSIQAEEDPKKFDRLSTKELLMQNIDYAFDIFLIYVLTLSIFPGFLSEDTGAHSLGTWYALTLIAMYNVWDLIGRYLPLIKCIKLTSRKGLTAAILARFLFIPAFYFTAKYGDQGYMIFLTSFLGLTNGFLTGPEQNALGNVLVVCLLAGIFSGVVLDWLWLIGKGW</sequence>
<dbReference type="Proteomes" id="UP000026962">
    <property type="component" value="Chromosome 7"/>
</dbReference>